<reference evidence="6" key="2">
    <citation type="submission" date="2025-08" db="UniProtKB">
        <authorList>
            <consortium name="Ensembl"/>
        </authorList>
    </citation>
    <scope>IDENTIFICATION</scope>
</reference>
<dbReference type="GeneTree" id="ENSGT00530000063735"/>
<keyword evidence="7" id="KW-1185">Reference proteome</keyword>
<name>A0A3B5K547_TAKRU</name>
<dbReference type="OMA" id="NVKKKWW"/>
<feature type="domain" description="TASOR alpha/beta" evidence="4">
    <location>
        <begin position="1907"/>
        <end position="2000"/>
    </location>
</feature>
<dbReference type="Ensembl" id="ENSTRUT00000050238.2">
    <property type="protein sequence ID" value="ENSTRUP00000051050.2"/>
    <property type="gene ID" value="ENSTRUG00000024331.2"/>
</dbReference>
<proteinExistence type="inferred from homology"/>
<dbReference type="GO" id="GO:0045814">
    <property type="term" value="P:negative regulation of gene expression, epigenetic"/>
    <property type="evidence" value="ECO:0007669"/>
    <property type="project" value="InterPro"/>
</dbReference>
<comment type="similarity">
    <text evidence="1">Belongs to the TASOR family.</text>
</comment>
<feature type="compositionally biased region" description="Low complexity" evidence="2">
    <location>
        <begin position="1434"/>
        <end position="1444"/>
    </location>
</feature>
<feature type="region of interest" description="Disordered" evidence="2">
    <location>
        <begin position="908"/>
        <end position="927"/>
    </location>
</feature>
<feature type="region of interest" description="Disordered" evidence="2">
    <location>
        <begin position="1308"/>
        <end position="1331"/>
    </location>
</feature>
<evidence type="ECO:0000259" key="4">
    <source>
        <dbReference type="Pfam" id="PF23314"/>
    </source>
</evidence>
<dbReference type="InterPro" id="IPR022188">
    <property type="entry name" value="TASOR_DUF3715"/>
</dbReference>
<feature type="region of interest" description="Disordered" evidence="2">
    <location>
        <begin position="1399"/>
        <end position="1451"/>
    </location>
</feature>
<evidence type="ECO:0000259" key="3">
    <source>
        <dbReference type="Pfam" id="PF12509"/>
    </source>
</evidence>
<dbReference type="GO" id="GO:0005654">
    <property type="term" value="C:nucleoplasm"/>
    <property type="evidence" value="ECO:0007669"/>
    <property type="project" value="TreeGrafter"/>
</dbReference>
<reference evidence="6" key="3">
    <citation type="submission" date="2025-09" db="UniProtKB">
        <authorList>
            <consortium name="Ensembl"/>
        </authorList>
    </citation>
    <scope>IDENTIFICATION</scope>
</reference>
<dbReference type="PANTHER" id="PTHR16207:SF10">
    <property type="entry name" value="PROTEIN TASOR 2"/>
    <property type="match status" value="1"/>
</dbReference>
<evidence type="ECO:0000259" key="5">
    <source>
        <dbReference type="Pfam" id="PF24630"/>
    </source>
</evidence>
<feature type="compositionally biased region" description="Basic and acidic residues" evidence="2">
    <location>
        <begin position="1616"/>
        <end position="1632"/>
    </location>
</feature>
<reference evidence="6 7" key="1">
    <citation type="journal article" date="2011" name="Genome Biol. Evol.">
        <title>Integration of the genetic map and genome assembly of fugu facilitates insights into distinct features of genome evolution in teleosts and mammals.</title>
        <authorList>
            <person name="Kai W."/>
            <person name="Kikuchi K."/>
            <person name="Tohari S."/>
            <person name="Chew A.K."/>
            <person name="Tay A."/>
            <person name="Fujiwara A."/>
            <person name="Hosoya S."/>
            <person name="Suetake H."/>
            <person name="Naruse K."/>
            <person name="Brenner S."/>
            <person name="Suzuki Y."/>
            <person name="Venkatesh B."/>
        </authorList>
    </citation>
    <scope>NUCLEOTIDE SEQUENCE [LARGE SCALE GENOMIC DNA]</scope>
</reference>
<evidence type="ECO:0000256" key="1">
    <source>
        <dbReference type="ARBA" id="ARBA00008058"/>
    </source>
</evidence>
<dbReference type="Pfam" id="PF12509">
    <property type="entry name" value="DUF3715"/>
    <property type="match status" value="1"/>
</dbReference>
<evidence type="ECO:0000313" key="7">
    <source>
        <dbReference type="Proteomes" id="UP000005226"/>
    </source>
</evidence>
<dbReference type="STRING" id="31033.ENSTRUP00000051050"/>
<dbReference type="InterPro" id="IPR056242">
    <property type="entry name" value="PIN_TASOR"/>
</dbReference>
<feature type="domain" description="TASOR pseudo-PARP" evidence="3">
    <location>
        <begin position="66"/>
        <end position="208"/>
    </location>
</feature>
<feature type="region of interest" description="Disordered" evidence="2">
    <location>
        <begin position="534"/>
        <end position="560"/>
    </location>
</feature>
<gene>
    <name evidence="6" type="primary">tasor2</name>
</gene>
<dbReference type="InParanoid" id="A0A3B5K547"/>
<protein>
    <submittedName>
        <fullName evidence="6">Uncharacterized protein</fullName>
    </submittedName>
</protein>
<organism evidence="6 7">
    <name type="scientific">Takifugu rubripes</name>
    <name type="common">Japanese pufferfish</name>
    <name type="synonym">Fugu rubripes</name>
    <dbReference type="NCBI Taxonomy" id="31033"/>
    <lineage>
        <taxon>Eukaryota</taxon>
        <taxon>Metazoa</taxon>
        <taxon>Chordata</taxon>
        <taxon>Craniata</taxon>
        <taxon>Vertebrata</taxon>
        <taxon>Euteleostomi</taxon>
        <taxon>Actinopterygii</taxon>
        <taxon>Neopterygii</taxon>
        <taxon>Teleostei</taxon>
        <taxon>Neoteleostei</taxon>
        <taxon>Acanthomorphata</taxon>
        <taxon>Eupercaria</taxon>
        <taxon>Tetraodontiformes</taxon>
        <taxon>Tetradontoidea</taxon>
        <taxon>Tetraodontidae</taxon>
        <taxon>Takifugu</taxon>
    </lineage>
</organism>
<feature type="compositionally biased region" description="Polar residues" evidence="2">
    <location>
        <begin position="1591"/>
        <end position="1603"/>
    </location>
</feature>
<dbReference type="Pfam" id="PF24630">
    <property type="entry name" value="PIN_TASOR"/>
    <property type="match status" value="1"/>
</dbReference>
<feature type="region of interest" description="Disordered" evidence="2">
    <location>
        <begin position="1524"/>
        <end position="1632"/>
    </location>
</feature>
<dbReference type="InterPro" id="IPR046432">
    <property type="entry name" value="TASOR"/>
</dbReference>
<dbReference type="PANTHER" id="PTHR16207">
    <property type="entry name" value="SET DOMAIN-CONTAINING PROTEIN"/>
    <property type="match status" value="1"/>
</dbReference>
<feature type="compositionally biased region" description="Polar residues" evidence="2">
    <location>
        <begin position="1537"/>
        <end position="1558"/>
    </location>
</feature>
<accession>A0A3B5K547</accession>
<feature type="region of interest" description="Disordered" evidence="2">
    <location>
        <begin position="1475"/>
        <end position="1496"/>
    </location>
</feature>
<evidence type="ECO:0000313" key="6">
    <source>
        <dbReference type="Ensembl" id="ENSTRUP00000051050.2"/>
    </source>
</evidence>
<feature type="region of interest" description="Disordered" evidence="2">
    <location>
        <begin position="1344"/>
        <end position="1363"/>
    </location>
</feature>
<evidence type="ECO:0000256" key="2">
    <source>
        <dbReference type="SAM" id="MobiDB-lite"/>
    </source>
</evidence>
<feature type="region of interest" description="Disordered" evidence="2">
    <location>
        <begin position="598"/>
        <end position="618"/>
    </location>
</feature>
<dbReference type="InterPro" id="IPR056243">
    <property type="entry name" value="TASOR_ab_dom"/>
</dbReference>
<sequence>VAAEHRRPCVLVPLATKSDTFLSDVLAPLESSYLYEESKQSFRYTSAVLIKNAEQEKKYNAFRMRKRELGYTEKDLKESYGFLLFSDINKAEKLGETGIQAGNSTCKTLGDPTKGVYISQYSDRLDQNPWSHGKSGYVAIIKLTKGRVREVSEKFTQNVTAPTKGFDCHVSKEFSTVISSTSSFLAFQRTQCYLYEFLGDGSDETVQCPSAARLYAIVAFSYVDPNVTHDTLQQRRGQLNIGSCYYSVGLRAAAGAVTPAQLPTVVKVDRVVSLSDLRRVLPKAIFQTRFSSEVVLSGLCYSFCELVSSEEEQTSALDLLLQEIKAKDVALTVPLNDSGFLILLPSSYFCPHDSGSSPLEFLQGIFVFPDSRVINRGDMLITPHLPATSPETLQVLPVPSYAEGAVGRNSVNPDEKLSEVFEQHMQNYTPLINPGAAASPPTENGVISERYQAPDADSRLGSFPEMTSATWQNLTSYLQNPVSFQLPVSKASDILSPRPEQEVKDIVDSVNLSMLSPEEVPASHVDLGSVGCLTRQNSTGNRRSVDGSAEGQGDLKTSPQRVKLGGLLIETGDMERKTSPSSDDLRAELIVSITSAEPTRSGSEVVDTEPSTKRNAFQQPGFQPEVSAVGEEPATALKVLESPKKVPRGNSKGLKRPPREHYEMGRILTEDQILRSQHSRKDVEASDHSQLHVDINSSRPQTHKLGRLLKNKKLKYAVGLTVVPEKKSDRENVRMEMEAYSLRRKMEHWDLKPVISKCGRILVPHGSGNISEQIKHLRNAAQSESDMKNVVDECKTASDIKTAKVVETSPKGEERQHRNLISHVRPAPGISQQQDDELKVLLLKPQSSRNIGATAVPLPLSPEKPARRMETLINKLKSISVSCMFNSFFSPLFVFTGWLHFQSPPCLDEEDDPDRGASEQRSSSSATDGLNLLADLALCATSDQPPNQPNPPERVLKNLSCKNADGVAEEESVLHALLRQPAARPIQQHQSPPPVHHVGGGELAGLITKEHAYSMHPSTSLLLGFSSMSFQIYPLSGCTRLLQALKDDPLCQTQHLSVDQEEKSNQQAPECTEKHTLGRRFRRSRTFTIKDGSVQVTKHWKRNYDFGLDSKFSNDPQFRSICRALHGPWDFSVKDTSDDVRLIFHMWIALFYSRSMPRFFDFDSDPCSDSVSPPHSDIKDSLLAPDPNVKDTSDDLIPTPVVLAASETSTQDQSFIILDLSQKNSLSDKTTSVSQVIPKETCETLNTPLEQQAATPIQVCIGFLFSDGREDASQQRKCEADEPHYEKAALIVSHEHIGLLDRTIPQANTDKTQDQSGPAEELDCSPKCDQTGERLDMIDSEVSFPEEPTHQEGAAPSHDPQTDSVVVNAEGQKEVPFISETATSQPADTQKATCMQRGEPELLDARMSPSLYDERCPTPTVDEEPYQYTPSPGPHSSSTSSTSTLVNETPKSVTWKCPIQTSTLLKNKRHLDKKYKTAVKSDSNPKSAPRVLQHKVQHKDKFLSAQKHTDKYSQIQVADEKHCLQRGKKQAGKGKPPSQSSRLTNECLQTFKPTTGNDGYQKPPRASVEMPSRSQSLVKPAKRSKGDETRGPNNENSKFTPTKTLLDLKTSRPLKKSTDLKEDPDRWQDEKGTSKLCTTRLSNVNKSNSGRTNRLLHQFNRGDTSEFKRVVRIVGKEPRGSSEIDQELTDASSSGVDYSCSRGRRGSVRCTIFNTSQKTCPTFLEKMSKRCLQEDLTEASVGEECLIFSEQMKQVLRGSKEGSSRIWTPAARENIRPFLSSSAAAPSCYLQDQEDPEVRLDSPSFVGLKIIVDLSDRKSQTCTTKEEIRNSVRQDGVSGVMAGSARPYTRKMGDVGVVRKCPVRSKKDIGMDSGRIDPSDLPDLCDILKRESFHKNLNLGGKRWSETKFRFYIVVTSDDPFFEETKVRLEAEGHTAVRPSEFFLVEESPSTLLIILRNEDIAEHICEVPYLLSLKKFPGVQFVGLDEPDDVLNQTHQELFVRGGFIMFDRAALESLKLCDMEMVSGIIQELSRCGRWKWIFHYRHSRWLKEKSRLSAEAREKKNFISRCQEAGIVEVLPYHQCDHLSEDQPDYLTCLVHLQVQNVSARYPIFITDTTNSSFGTYGILTLTLSSFLMCKSFQR</sequence>
<dbReference type="Pfam" id="PF23314">
    <property type="entry name" value="TASOR_alpha-beta"/>
    <property type="match status" value="1"/>
</dbReference>
<dbReference type="Proteomes" id="UP000005226">
    <property type="component" value="Chromosome 9"/>
</dbReference>
<feature type="domain" description="TASOR PIN" evidence="5">
    <location>
        <begin position="2004"/>
        <end position="2136"/>
    </location>
</feature>